<dbReference type="EMBL" id="LR798337">
    <property type="protein sequence ID" value="CAB5224799.1"/>
    <property type="molecule type" value="Genomic_DNA"/>
</dbReference>
<organism evidence="1">
    <name type="scientific">uncultured Caudovirales phage</name>
    <dbReference type="NCBI Taxonomy" id="2100421"/>
    <lineage>
        <taxon>Viruses</taxon>
        <taxon>Duplodnaviria</taxon>
        <taxon>Heunggongvirae</taxon>
        <taxon>Uroviricota</taxon>
        <taxon>Caudoviricetes</taxon>
        <taxon>Peduoviridae</taxon>
        <taxon>Maltschvirus</taxon>
        <taxon>Maltschvirus maltsch</taxon>
    </lineage>
</organism>
<sequence>MGANAQTSVPTFTTGQVYTAQQANWMNTGIPVFATTTTRDAAFGGSGEKTLAQGQYAYIEATSTLQVYTGSAWVTAISTGLTYLTGGSFTTVAAVSLTAGTFSSTYRNYLININITANSSDSNALNWRGRASGTDNSTANYSFALGGRRYSDGLATAGGNGASATAGRLTFMQSPMTGSVVSATFFAPQLASPTSFVTSSTGRGVGDPDAALQGGGYFNASTQFDALSFYPATGTISGTYEVYGYAIS</sequence>
<gene>
    <name evidence="1" type="ORF">UFOVP740_11</name>
</gene>
<proteinExistence type="predicted"/>
<protein>
    <submittedName>
        <fullName evidence="1">Uncharacterized protein</fullName>
    </submittedName>
</protein>
<evidence type="ECO:0000313" key="1">
    <source>
        <dbReference type="EMBL" id="CAB5224799.1"/>
    </source>
</evidence>
<reference evidence="1" key="1">
    <citation type="submission" date="2020-05" db="EMBL/GenBank/DDBJ databases">
        <authorList>
            <person name="Chiriac C."/>
            <person name="Salcher M."/>
            <person name="Ghai R."/>
            <person name="Kavagutti S V."/>
        </authorList>
    </citation>
    <scope>NUCLEOTIDE SEQUENCE</scope>
</reference>
<name>A0A6J7X558_9CAUD</name>
<accession>A0A6J7X558</accession>